<keyword evidence="6 7" id="KW-0472">Membrane</keyword>
<keyword evidence="10" id="KW-1185">Reference proteome</keyword>
<keyword evidence="4 7" id="KW-0812">Transmembrane</keyword>
<dbReference type="AlphaFoldDB" id="A0A9X3PDI1"/>
<keyword evidence="3" id="KW-1003">Cell membrane</keyword>
<evidence type="ECO:0000256" key="1">
    <source>
        <dbReference type="ARBA" id="ARBA00004651"/>
    </source>
</evidence>
<feature type="transmembrane region" description="Helical" evidence="7">
    <location>
        <begin position="119"/>
        <end position="142"/>
    </location>
</feature>
<dbReference type="InterPro" id="IPR011701">
    <property type="entry name" value="MFS"/>
</dbReference>
<keyword evidence="2" id="KW-0813">Transport</keyword>
<organism evidence="9 10">
    <name type="scientific">Glycomyces luteolus</name>
    <dbReference type="NCBI Taxonomy" id="2670330"/>
    <lineage>
        <taxon>Bacteria</taxon>
        <taxon>Bacillati</taxon>
        <taxon>Actinomycetota</taxon>
        <taxon>Actinomycetes</taxon>
        <taxon>Glycomycetales</taxon>
        <taxon>Glycomycetaceae</taxon>
        <taxon>Glycomyces</taxon>
    </lineage>
</organism>
<evidence type="ECO:0000256" key="4">
    <source>
        <dbReference type="ARBA" id="ARBA00022692"/>
    </source>
</evidence>
<dbReference type="EMBL" id="JAPZVP010000014">
    <property type="protein sequence ID" value="MDA1361485.1"/>
    <property type="molecule type" value="Genomic_DNA"/>
</dbReference>
<evidence type="ECO:0000256" key="6">
    <source>
        <dbReference type="ARBA" id="ARBA00023136"/>
    </source>
</evidence>
<dbReference type="InterPro" id="IPR036259">
    <property type="entry name" value="MFS_trans_sf"/>
</dbReference>
<comment type="subcellular location">
    <subcellularLocation>
        <location evidence="1">Cell membrane</location>
        <topology evidence="1">Multi-pass membrane protein</topology>
    </subcellularLocation>
</comment>
<dbReference type="PANTHER" id="PTHR42718">
    <property type="entry name" value="MAJOR FACILITATOR SUPERFAMILY MULTIDRUG TRANSPORTER MFSC"/>
    <property type="match status" value="1"/>
</dbReference>
<dbReference type="GO" id="GO:0022857">
    <property type="term" value="F:transmembrane transporter activity"/>
    <property type="evidence" value="ECO:0007669"/>
    <property type="project" value="InterPro"/>
</dbReference>
<proteinExistence type="predicted"/>
<name>A0A9X3PDI1_9ACTN</name>
<reference evidence="9" key="1">
    <citation type="submission" date="2022-12" db="EMBL/GenBank/DDBJ databases">
        <title>Gycomyces niveus sp.nov.,a novel actinomycete isolated from soil in Shouguan.</title>
        <authorList>
            <person name="Yang X."/>
        </authorList>
    </citation>
    <scope>NUCLEOTIDE SEQUENCE</scope>
    <source>
        <strain evidence="9">NEAU-A15</strain>
    </source>
</reference>
<feature type="transmembrane region" description="Helical" evidence="7">
    <location>
        <begin position="12"/>
        <end position="34"/>
    </location>
</feature>
<feature type="transmembrane region" description="Helical" evidence="7">
    <location>
        <begin position="89"/>
        <end position="107"/>
    </location>
</feature>
<gene>
    <name evidence="9" type="ORF">O1R50_17790</name>
</gene>
<feature type="transmembrane region" description="Helical" evidence="7">
    <location>
        <begin position="46"/>
        <end position="68"/>
    </location>
</feature>
<dbReference type="SUPFAM" id="SSF103473">
    <property type="entry name" value="MFS general substrate transporter"/>
    <property type="match status" value="1"/>
</dbReference>
<evidence type="ECO:0000256" key="7">
    <source>
        <dbReference type="SAM" id="Phobius"/>
    </source>
</evidence>
<dbReference type="InterPro" id="IPR020846">
    <property type="entry name" value="MFS_dom"/>
</dbReference>
<keyword evidence="5 7" id="KW-1133">Transmembrane helix</keyword>
<dbReference type="PROSITE" id="PS50850">
    <property type="entry name" value="MFS"/>
    <property type="match status" value="1"/>
</dbReference>
<evidence type="ECO:0000256" key="5">
    <source>
        <dbReference type="ARBA" id="ARBA00022989"/>
    </source>
</evidence>
<dbReference type="Proteomes" id="UP001146067">
    <property type="component" value="Unassembled WGS sequence"/>
</dbReference>
<dbReference type="Pfam" id="PF07690">
    <property type="entry name" value="MFS_1"/>
    <property type="match status" value="1"/>
</dbReference>
<feature type="domain" description="Major facilitator superfamily (MFS) profile" evidence="8">
    <location>
        <begin position="1"/>
        <end position="146"/>
    </location>
</feature>
<evidence type="ECO:0000256" key="3">
    <source>
        <dbReference type="ARBA" id="ARBA00022475"/>
    </source>
</evidence>
<evidence type="ECO:0000259" key="8">
    <source>
        <dbReference type="PROSITE" id="PS50850"/>
    </source>
</evidence>
<protein>
    <submittedName>
        <fullName evidence="9">MFS transporter</fullName>
    </submittedName>
</protein>
<dbReference type="PANTHER" id="PTHR42718:SF46">
    <property type="entry name" value="BLR6921 PROTEIN"/>
    <property type="match status" value="1"/>
</dbReference>
<evidence type="ECO:0000256" key="2">
    <source>
        <dbReference type="ARBA" id="ARBA00022448"/>
    </source>
</evidence>
<dbReference type="GO" id="GO:0005886">
    <property type="term" value="C:plasma membrane"/>
    <property type="evidence" value="ECO:0007669"/>
    <property type="project" value="UniProtKB-SubCell"/>
</dbReference>
<accession>A0A9X3PDI1</accession>
<dbReference type="Gene3D" id="1.20.1250.20">
    <property type="entry name" value="MFS general substrate transporter like domains"/>
    <property type="match status" value="1"/>
</dbReference>
<comment type="caution">
    <text evidence="9">The sequence shown here is derived from an EMBL/GenBank/DDBJ whole genome shotgun (WGS) entry which is preliminary data.</text>
</comment>
<evidence type="ECO:0000313" key="10">
    <source>
        <dbReference type="Proteomes" id="UP001146067"/>
    </source>
</evidence>
<sequence>MVVLAPRLTAAFGPKAMIVTGLALLAAGLGWLSLVRPDGTFAADVLPASLVAALGMSLAFIPSLQMAISSAAPEQGGLASGIVNTSYQIGSALGLATVTAIAVPLGADELGDPVALTDGYSAAFTAAAAVAVLAIITTAATVRSRKPDLVKAA</sequence>
<evidence type="ECO:0000313" key="9">
    <source>
        <dbReference type="EMBL" id="MDA1361485.1"/>
    </source>
</evidence>